<proteinExistence type="inferred from homology"/>
<evidence type="ECO:0000259" key="10">
    <source>
        <dbReference type="Pfam" id="PF01061"/>
    </source>
</evidence>
<name>A0A4P6HQI5_9BACT</name>
<keyword evidence="11" id="KW-0614">Plasmid</keyword>
<feature type="transmembrane region" description="Helical" evidence="9">
    <location>
        <begin position="138"/>
        <end position="163"/>
    </location>
</feature>
<organism evidence="11 12">
    <name type="scientific">Solidesulfovibrio carbinolicus</name>
    <dbReference type="NCBI Taxonomy" id="296842"/>
    <lineage>
        <taxon>Bacteria</taxon>
        <taxon>Pseudomonadati</taxon>
        <taxon>Thermodesulfobacteriota</taxon>
        <taxon>Desulfovibrionia</taxon>
        <taxon>Desulfovibrionales</taxon>
        <taxon>Desulfovibrionaceae</taxon>
        <taxon>Solidesulfovibrio</taxon>
    </lineage>
</organism>
<evidence type="ECO:0000256" key="1">
    <source>
        <dbReference type="ARBA" id="ARBA00004651"/>
    </source>
</evidence>
<feature type="domain" description="ABC-2 type transporter transmembrane" evidence="10">
    <location>
        <begin position="17"/>
        <end position="215"/>
    </location>
</feature>
<evidence type="ECO:0000256" key="9">
    <source>
        <dbReference type="SAM" id="Phobius"/>
    </source>
</evidence>
<feature type="transmembrane region" description="Helical" evidence="9">
    <location>
        <begin position="170"/>
        <end position="191"/>
    </location>
</feature>
<gene>
    <name evidence="11" type="ORF">C3Y92_20045</name>
</gene>
<comment type="subcellular location">
    <subcellularLocation>
        <location evidence="1">Cell membrane</location>
        <topology evidence="1">Multi-pass membrane protein</topology>
    </subcellularLocation>
</comment>
<dbReference type="EMBL" id="CP026539">
    <property type="protein sequence ID" value="QAZ69583.1"/>
    <property type="molecule type" value="Genomic_DNA"/>
</dbReference>
<dbReference type="PANTHER" id="PTHR30413:SF10">
    <property type="entry name" value="CAPSULE POLYSACCHARIDE EXPORT INNER-MEMBRANE PROTEIN CTRC"/>
    <property type="match status" value="1"/>
</dbReference>
<keyword evidence="5 9" id="KW-0812">Transmembrane</keyword>
<dbReference type="PANTHER" id="PTHR30413">
    <property type="entry name" value="INNER MEMBRANE TRANSPORT PERMEASE"/>
    <property type="match status" value="1"/>
</dbReference>
<keyword evidence="12" id="KW-1185">Reference proteome</keyword>
<dbReference type="GO" id="GO:0140359">
    <property type="term" value="F:ABC-type transporter activity"/>
    <property type="evidence" value="ECO:0007669"/>
    <property type="project" value="InterPro"/>
</dbReference>
<dbReference type="GO" id="GO:0015774">
    <property type="term" value="P:polysaccharide transport"/>
    <property type="evidence" value="ECO:0007669"/>
    <property type="project" value="UniProtKB-KW"/>
</dbReference>
<keyword evidence="8 9" id="KW-0472">Membrane</keyword>
<feature type="transmembrane region" description="Helical" evidence="9">
    <location>
        <begin position="35"/>
        <end position="57"/>
    </location>
</feature>
<evidence type="ECO:0000256" key="4">
    <source>
        <dbReference type="ARBA" id="ARBA00022475"/>
    </source>
</evidence>
<geneLocation type="plasmid" evidence="12">
    <name>pdcar1</name>
</geneLocation>
<dbReference type="OrthoDB" id="9786910at2"/>
<dbReference type="AlphaFoldDB" id="A0A4P6HQI5"/>
<reference evidence="11 12" key="1">
    <citation type="submission" date="2018-02" db="EMBL/GenBank/DDBJ databases">
        <title>Genome sequence of Desulfovibrio carbinolicus DSM 3852.</title>
        <authorList>
            <person name="Wilbanks E."/>
            <person name="Skennerton C.T."/>
            <person name="Orphan V.J."/>
        </authorList>
    </citation>
    <scope>NUCLEOTIDE SEQUENCE [LARGE SCALE GENOMIC DNA]</scope>
    <source>
        <strain evidence="11 12">DSM 3852</strain>
        <plasmid evidence="12">pdcar1</plasmid>
    </source>
</reference>
<evidence type="ECO:0000256" key="5">
    <source>
        <dbReference type="ARBA" id="ARBA00022692"/>
    </source>
</evidence>
<evidence type="ECO:0000313" key="11">
    <source>
        <dbReference type="EMBL" id="QAZ69583.1"/>
    </source>
</evidence>
<keyword evidence="3" id="KW-0813">Transport</keyword>
<accession>A0A4P6HQI5</accession>
<keyword evidence="6 9" id="KW-1133">Transmembrane helix</keyword>
<dbReference type="GO" id="GO:0005886">
    <property type="term" value="C:plasma membrane"/>
    <property type="evidence" value="ECO:0007669"/>
    <property type="project" value="UniProtKB-SubCell"/>
</dbReference>
<evidence type="ECO:0000256" key="6">
    <source>
        <dbReference type="ARBA" id="ARBA00022989"/>
    </source>
</evidence>
<evidence type="ECO:0000256" key="3">
    <source>
        <dbReference type="ARBA" id="ARBA00022448"/>
    </source>
</evidence>
<dbReference type="GO" id="GO:0015920">
    <property type="term" value="P:lipopolysaccharide transport"/>
    <property type="evidence" value="ECO:0007669"/>
    <property type="project" value="TreeGrafter"/>
</dbReference>
<comment type="similarity">
    <text evidence="2">Belongs to the ABC-2 integral membrane protein family.</text>
</comment>
<keyword evidence="7" id="KW-0762">Sugar transport</keyword>
<keyword evidence="4" id="KW-1003">Cell membrane</keyword>
<feature type="transmembrane region" description="Helical" evidence="9">
    <location>
        <begin position="224"/>
        <end position="242"/>
    </location>
</feature>
<protein>
    <recommendedName>
        <fullName evidence="10">ABC-2 type transporter transmembrane domain-containing protein</fullName>
    </recommendedName>
</protein>
<sequence>MFNDLFLGFLRWPMWTSLAWEDICQKYRRNIIGPFWISLSNALTVAAMALIFSQIFNQKIDTFVPYLAAGMTMWTFIGSIITESTNVFVNARPIMFSIKLPISLHVFRLLFKNVISLIHLLVVYILVAIYFSTNFNSYTWFIVPSFLVVMANGIWFGILFGMICARYRDLAQIVSMLFGISMYLTPIFWTVESLGKYQPYLLLNPLYCMLAILRDPLLGQPPNIPAYFISITIACAGFYIAGKFFNKNRNSLIFWL</sequence>
<keyword evidence="7" id="KW-0625">Polysaccharide transport</keyword>
<dbReference type="RefSeq" id="WP_129356007.1">
    <property type="nucleotide sequence ID" value="NZ_CP026539.1"/>
</dbReference>
<evidence type="ECO:0000256" key="8">
    <source>
        <dbReference type="ARBA" id="ARBA00023136"/>
    </source>
</evidence>
<dbReference type="KEGG" id="dcb:C3Y92_20045"/>
<evidence type="ECO:0000313" key="12">
    <source>
        <dbReference type="Proteomes" id="UP000293296"/>
    </source>
</evidence>
<evidence type="ECO:0000256" key="2">
    <source>
        <dbReference type="ARBA" id="ARBA00007783"/>
    </source>
</evidence>
<dbReference type="Pfam" id="PF01061">
    <property type="entry name" value="ABC2_membrane"/>
    <property type="match status" value="1"/>
</dbReference>
<feature type="transmembrane region" description="Helical" evidence="9">
    <location>
        <begin position="63"/>
        <end position="89"/>
    </location>
</feature>
<evidence type="ECO:0000256" key="7">
    <source>
        <dbReference type="ARBA" id="ARBA00023047"/>
    </source>
</evidence>
<dbReference type="InterPro" id="IPR013525">
    <property type="entry name" value="ABC2_TM"/>
</dbReference>
<feature type="transmembrane region" description="Helical" evidence="9">
    <location>
        <begin position="110"/>
        <end position="132"/>
    </location>
</feature>
<dbReference type="Proteomes" id="UP000293296">
    <property type="component" value="Plasmid pDCAR1"/>
</dbReference>